<feature type="non-terminal residue" evidence="1">
    <location>
        <position position="119"/>
    </location>
</feature>
<dbReference type="Proteomes" id="UP001152798">
    <property type="component" value="Chromosome 6"/>
</dbReference>
<accession>A0A9P0HMA7</accession>
<evidence type="ECO:0000313" key="2">
    <source>
        <dbReference type="Proteomes" id="UP001152798"/>
    </source>
</evidence>
<reference evidence="1" key="1">
    <citation type="submission" date="2022-01" db="EMBL/GenBank/DDBJ databases">
        <authorList>
            <person name="King R."/>
        </authorList>
    </citation>
    <scope>NUCLEOTIDE SEQUENCE</scope>
</reference>
<dbReference type="AlphaFoldDB" id="A0A9P0HMA7"/>
<keyword evidence="2" id="KW-1185">Reference proteome</keyword>
<proteinExistence type="predicted"/>
<dbReference type="EMBL" id="OV725082">
    <property type="protein sequence ID" value="CAH1404510.1"/>
    <property type="molecule type" value="Genomic_DNA"/>
</dbReference>
<evidence type="ECO:0000313" key="1">
    <source>
        <dbReference type="EMBL" id="CAH1404510.1"/>
    </source>
</evidence>
<sequence>MRILTTLVHDNTCELEECSIDALENLKTLGEAVDEVYGPLLLMVTISSVPRIVMDSYAVLMQLFDYNLHVNIISDVQVNQPQLVLPKMGLVYKHCKKRRPSLRSKSVDCSGSGRLRCCR</sequence>
<name>A0A9P0HMA7_NEZVI</name>
<organism evidence="1 2">
    <name type="scientific">Nezara viridula</name>
    <name type="common">Southern green stink bug</name>
    <name type="synonym">Cimex viridulus</name>
    <dbReference type="NCBI Taxonomy" id="85310"/>
    <lineage>
        <taxon>Eukaryota</taxon>
        <taxon>Metazoa</taxon>
        <taxon>Ecdysozoa</taxon>
        <taxon>Arthropoda</taxon>
        <taxon>Hexapoda</taxon>
        <taxon>Insecta</taxon>
        <taxon>Pterygota</taxon>
        <taxon>Neoptera</taxon>
        <taxon>Paraneoptera</taxon>
        <taxon>Hemiptera</taxon>
        <taxon>Heteroptera</taxon>
        <taxon>Panheteroptera</taxon>
        <taxon>Pentatomomorpha</taxon>
        <taxon>Pentatomoidea</taxon>
        <taxon>Pentatomidae</taxon>
        <taxon>Pentatominae</taxon>
        <taxon>Nezara</taxon>
    </lineage>
</organism>
<protein>
    <submittedName>
        <fullName evidence="1">Uncharacterized protein</fullName>
    </submittedName>
</protein>
<gene>
    <name evidence="1" type="ORF">NEZAVI_LOCUS12910</name>
</gene>
<dbReference type="OrthoDB" id="10655513at2759"/>